<organism evidence="10 11">
    <name type="scientific">Thermodesulforhabdus norvegica</name>
    <dbReference type="NCBI Taxonomy" id="39841"/>
    <lineage>
        <taxon>Bacteria</taxon>
        <taxon>Pseudomonadati</taxon>
        <taxon>Thermodesulfobacteriota</taxon>
        <taxon>Syntrophobacteria</taxon>
        <taxon>Syntrophobacterales</taxon>
        <taxon>Thermodesulforhabdaceae</taxon>
        <taxon>Thermodesulforhabdus</taxon>
    </lineage>
</organism>
<dbReference type="AlphaFoldDB" id="A0A1I4UL95"/>
<dbReference type="InterPro" id="IPR015947">
    <property type="entry name" value="PUA-like_sf"/>
</dbReference>
<dbReference type="GO" id="GO:0005737">
    <property type="term" value="C:cytoplasm"/>
    <property type="evidence" value="ECO:0007669"/>
    <property type="project" value="UniProtKB-SubCell"/>
</dbReference>
<name>A0A1I4UL95_9BACT</name>
<dbReference type="GO" id="GO:0032259">
    <property type="term" value="P:methylation"/>
    <property type="evidence" value="ECO:0007669"/>
    <property type="project" value="UniProtKB-KW"/>
</dbReference>
<dbReference type="SMART" id="SM00359">
    <property type="entry name" value="PUA"/>
    <property type="match status" value="1"/>
</dbReference>
<evidence type="ECO:0000256" key="7">
    <source>
        <dbReference type="ARBA" id="ARBA00022884"/>
    </source>
</evidence>
<evidence type="ECO:0000313" key="11">
    <source>
        <dbReference type="Proteomes" id="UP000199611"/>
    </source>
</evidence>
<dbReference type="GO" id="GO:0003723">
    <property type="term" value="F:RNA binding"/>
    <property type="evidence" value="ECO:0007669"/>
    <property type="project" value="UniProtKB-KW"/>
</dbReference>
<dbReference type="Gene3D" id="2.30.130.10">
    <property type="entry name" value="PUA domain"/>
    <property type="match status" value="1"/>
</dbReference>
<sequence length="416" mass="47045">MAGYPANFLFRQDGGRRIEMEFSGDIKSYPEVILEKGREKRLLHGHRWVFSNEITVSLKGFKPGSWVRVVSAKGAYLGLGYVNPNSLIAIRIFCPPGKKPTLGYFRDLLTRANSLRRRIFKDSKVYRLFFGESDGLPGFIVDRYDDVLVYQANTHGISAIEPILVKMLAELFNPRCIVYRNDSSARQLEGLDTDKGIAFGSLTEQGLWVNVDGLWFWVDPIEGQKTGLYLDQRENRKLLKELVKDKRVLDLFCYDGGWSIHAALYGARYVVGVDQSAPALERAKVNATKNGVADRCSFIRADVFDFLKNDQDRFDVIICDPPAFAKNKKALSSAIKGYTDLNRRVMLKLTEGGILITCSCSHHMSETLFHQVLMDASLASGRRFAILEIRGQSPDHPILLGMPETRYLKCFVLHMT</sequence>
<dbReference type="SUPFAM" id="SSF88697">
    <property type="entry name" value="PUA domain-like"/>
    <property type="match status" value="1"/>
</dbReference>
<proteinExistence type="inferred from homology"/>
<dbReference type="EMBL" id="FOUU01000006">
    <property type="protein sequence ID" value="SFM89473.1"/>
    <property type="molecule type" value="Genomic_DNA"/>
</dbReference>
<keyword evidence="4 10" id="KW-0489">Methyltransferase</keyword>
<evidence type="ECO:0000256" key="8">
    <source>
        <dbReference type="ARBA" id="ARBA00038091"/>
    </source>
</evidence>
<keyword evidence="11" id="KW-1185">Reference proteome</keyword>
<dbReference type="Pfam" id="PF10672">
    <property type="entry name" value="Methyltrans_SAM"/>
    <property type="match status" value="1"/>
</dbReference>
<dbReference type="OrthoDB" id="9805492at2"/>
<keyword evidence="5 10" id="KW-0808">Transferase</keyword>
<dbReference type="InterPro" id="IPR036974">
    <property type="entry name" value="PUA_sf"/>
</dbReference>
<dbReference type="InterPro" id="IPR029063">
    <property type="entry name" value="SAM-dependent_MTases_sf"/>
</dbReference>
<dbReference type="PANTHER" id="PTHR42873">
    <property type="entry name" value="RIBOSOMAL RNA LARGE SUBUNIT METHYLTRANSFERASE"/>
    <property type="match status" value="1"/>
</dbReference>
<evidence type="ECO:0000256" key="2">
    <source>
        <dbReference type="ARBA" id="ARBA00022490"/>
    </source>
</evidence>
<dbReference type="Pfam" id="PF17785">
    <property type="entry name" value="PUA_3"/>
    <property type="match status" value="1"/>
</dbReference>
<dbReference type="CDD" id="cd02440">
    <property type="entry name" value="AdoMet_MTases"/>
    <property type="match status" value="1"/>
</dbReference>
<dbReference type="CDD" id="cd11572">
    <property type="entry name" value="RlmI_M_like"/>
    <property type="match status" value="1"/>
</dbReference>
<accession>A0A1I4UL95</accession>
<evidence type="ECO:0000256" key="5">
    <source>
        <dbReference type="ARBA" id="ARBA00022679"/>
    </source>
</evidence>
<comment type="subcellular location">
    <subcellularLocation>
        <location evidence="1">Cytoplasm</location>
    </subcellularLocation>
</comment>
<keyword evidence="3" id="KW-0698">rRNA processing</keyword>
<keyword evidence="6" id="KW-0949">S-adenosyl-L-methionine</keyword>
<keyword evidence="2" id="KW-0963">Cytoplasm</keyword>
<protein>
    <submittedName>
        <fullName evidence="10">SAM-dependent methyltransferase</fullName>
    </submittedName>
</protein>
<evidence type="ECO:0000256" key="6">
    <source>
        <dbReference type="ARBA" id="ARBA00022691"/>
    </source>
</evidence>
<evidence type="ECO:0000259" key="9">
    <source>
        <dbReference type="SMART" id="SM00359"/>
    </source>
</evidence>
<dbReference type="InterPro" id="IPR041532">
    <property type="entry name" value="RlmI-like_PUA"/>
</dbReference>
<feature type="domain" description="PUA" evidence="9">
    <location>
        <begin position="30"/>
        <end position="103"/>
    </location>
</feature>
<dbReference type="Proteomes" id="UP000199611">
    <property type="component" value="Unassembled WGS sequence"/>
</dbReference>
<evidence type="ECO:0000313" key="10">
    <source>
        <dbReference type="EMBL" id="SFM89473.1"/>
    </source>
</evidence>
<dbReference type="Gene3D" id="3.30.750.80">
    <property type="entry name" value="RNA methyltransferase domain (HRMD) like"/>
    <property type="match status" value="1"/>
</dbReference>
<comment type="similarity">
    <text evidence="8">Belongs to the methyltransferase superfamily. RlmI family.</text>
</comment>
<gene>
    <name evidence="10" type="ORF">SAMN05660836_01849</name>
</gene>
<reference evidence="10 11" key="1">
    <citation type="submission" date="2016-10" db="EMBL/GenBank/DDBJ databases">
        <authorList>
            <person name="de Groot N.N."/>
        </authorList>
    </citation>
    <scope>NUCLEOTIDE SEQUENCE [LARGE SCALE GENOMIC DNA]</scope>
    <source>
        <strain evidence="10 11">DSM 9990</strain>
    </source>
</reference>
<evidence type="ECO:0000256" key="3">
    <source>
        <dbReference type="ARBA" id="ARBA00022552"/>
    </source>
</evidence>
<dbReference type="PROSITE" id="PS50890">
    <property type="entry name" value="PUA"/>
    <property type="match status" value="1"/>
</dbReference>
<dbReference type="STRING" id="39841.SAMN05660836_01849"/>
<keyword evidence="7" id="KW-0694">RNA-binding</keyword>
<dbReference type="GO" id="GO:0008168">
    <property type="term" value="F:methyltransferase activity"/>
    <property type="evidence" value="ECO:0007669"/>
    <property type="project" value="UniProtKB-KW"/>
</dbReference>
<dbReference type="GO" id="GO:0006364">
    <property type="term" value="P:rRNA processing"/>
    <property type="evidence" value="ECO:0007669"/>
    <property type="project" value="UniProtKB-KW"/>
</dbReference>
<dbReference type="SUPFAM" id="SSF53335">
    <property type="entry name" value="S-adenosyl-L-methionine-dependent methyltransferases"/>
    <property type="match status" value="1"/>
</dbReference>
<dbReference type="RefSeq" id="WP_093395236.1">
    <property type="nucleotide sequence ID" value="NZ_FOUU01000006.1"/>
</dbReference>
<dbReference type="InterPro" id="IPR002478">
    <property type="entry name" value="PUA"/>
</dbReference>
<evidence type="ECO:0000256" key="1">
    <source>
        <dbReference type="ARBA" id="ARBA00004496"/>
    </source>
</evidence>
<dbReference type="Gene3D" id="3.40.50.150">
    <property type="entry name" value="Vaccinia Virus protein VP39"/>
    <property type="match status" value="1"/>
</dbReference>
<evidence type="ECO:0000256" key="4">
    <source>
        <dbReference type="ARBA" id="ARBA00022603"/>
    </source>
</evidence>
<dbReference type="CDD" id="cd21153">
    <property type="entry name" value="PUA_RlmI"/>
    <property type="match status" value="1"/>
</dbReference>
<dbReference type="PANTHER" id="PTHR42873:SF1">
    <property type="entry name" value="S-ADENOSYLMETHIONINE-DEPENDENT METHYLTRANSFERASE DOMAIN-CONTAINING PROTEIN"/>
    <property type="match status" value="1"/>
</dbReference>
<dbReference type="InterPro" id="IPR019614">
    <property type="entry name" value="SAM-dep_methyl-trfase"/>
</dbReference>